<dbReference type="SUPFAM" id="SSF46785">
    <property type="entry name" value="Winged helix' DNA-binding domain"/>
    <property type="match status" value="1"/>
</dbReference>
<name>W0SK02_9PROT</name>
<dbReference type="InterPro" id="IPR036390">
    <property type="entry name" value="WH_DNA-bd_sf"/>
</dbReference>
<dbReference type="EMBL" id="AP012547">
    <property type="protein sequence ID" value="BAO31151.1"/>
    <property type="molecule type" value="Genomic_DNA"/>
</dbReference>
<evidence type="ECO:0000256" key="1">
    <source>
        <dbReference type="SAM" id="Coils"/>
    </source>
</evidence>
<dbReference type="NCBIfam" id="TIGR04176">
    <property type="entry name" value="MarR_EPS"/>
    <property type="match status" value="1"/>
</dbReference>
<dbReference type="OrthoDB" id="8537236at2"/>
<dbReference type="AlphaFoldDB" id="W0SK02"/>
<dbReference type="KEGG" id="shd:SUTH_03381"/>
<organism evidence="2 3">
    <name type="scientific">Sulfuritalea hydrogenivorans sk43H</name>
    <dbReference type="NCBI Taxonomy" id="1223802"/>
    <lineage>
        <taxon>Bacteria</taxon>
        <taxon>Pseudomonadati</taxon>
        <taxon>Pseudomonadota</taxon>
        <taxon>Betaproteobacteria</taxon>
        <taxon>Nitrosomonadales</taxon>
        <taxon>Sterolibacteriaceae</taxon>
        <taxon>Sulfuritalea</taxon>
    </lineage>
</organism>
<dbReference type="Gene3D" id="1.10.10.10">
    <property type="entry name" value="Winged helix-like DNA-binding domain superfamily/Winged helix DNA-binding domain"/>
    <property type="match status" value="1"/>
</dbReference>
<evidence type="ECO:0000313" key="2">
    <source>
        <dbReference type="EMBL" id="BAO31151.1"/>
    </source>
</evidence>
<dbReference type="Proteomes" id="UP000031637">
    <property type="component" value="Chromosome"/>
</dbReference>
<accession>W0SK02</accession>
<dbReference type="RefSeq" id="WP_041100907.1">
    <property type="nucleotide sequence ID" value="NZ_AP012547.1"/>
</dbReference>
<feature type="coiled-coil region" evidence="1">
    <location>
        <begin position="83"/>
        <end position="110"/>
    </location>
</feature>
<proteinExistence type="predicted"/>
<dbReference type="HOGENOM" id="CLU_147409_1_0_4"/>
<dbReference type="STRING" id="1223802.SUTH_03381"/>
<gene>
    <name evidence="2" type="ORF">SUTH_03381</name>
</gene>
<reference evidence="2 3" key="1">
    <citation type="journal article" date="2014" name="Syst. Appl. Microbiol.">
        <title>Complete genomes of freshwater sulfur oxidizers Sulfuricella denitrificans skB26 and Sulfuritalea hydrogenivorans sk43H: genetic insights into the sulfur oxidation pathway of betaproteobacteria.</title>
        <authorList>
            <person name="Watanabe T."/>
            <person name="Kojima H."/>
            <person name="Fukui M."/>
        </authorList>
    </citation>
    <scope>NUCLEOTIDE SEQUENCE [LARGE SCALE GENOMIC DNA]</scope>
    <source>
        <strain evidence="2">DSM22779</strain>
    </source>
</reference>
<protein>
    <submittedName>
        <fullName evidence="2">MarR family transcriptional regulator</fullName>
    </submittedName>
</protein>
<evidence type="ECO:0000313" key="3">
    <source>
        <dbReference type="Proteomes" id="UP000031637"/>
    </source>
</evidence>
<dbReference type="Pfam" id="PF13412">
    <property type="entry name" value="HTH_24"/>
    <property type="match status" value="1"/>
</dbReference>
<keyword evidence="3" id="KW-1185">Reference proteome</keyword>
<dbReference type="InterPro" id="IPR026433">
    <property type="entry name" value="MarR_EPS"/>
</dbReference>
<sequence length="110" mass="12622">MFPESHHYKLLKLIEANPAIQQREMAQAMGVSLGKANYCLRALVQKGLVKMDNFRRNDNKLAYSYLLTPSGIEAKARLTISFLKYKVAEYEAIRSEIEELRRDAERDATA</sequence>
<keyword evidence="1" id="KW-0175">Coiled coil</keyword>
<dbReference type="InterPro" id="IPR036388">
    <property type="entry name" value="WH-like_DNA-bd_sf"/>
</dbReference>